<dbReference type="Gene3D" id="1.10.418.10">
    <property type="entry name" value="Calponin-like domain"/>
    <property type="match status" value="8"/>
</dbReference>
<keyword evidence="2" id="KW-0009">Actin-binding</keyword>
<dbReference type="EMBL" id="UYRS01000027">
    <property type="protein sequence ID" value="VDK20529.1"/>
    <property type="molecule type" value="Genomic_DNA"/>
</dbReference>
<feature type="domain" description="Calponin-homology (CH)" evidence="3">
    <location>
        <begin position="748"/>
        <end position="867"/>
    </location>
</feature>
<dbReference type="PANTHER" id="PTHR19961:SF18">
    <property type="entry name" value="FI19014P1"/>
    <property type="match status" value="1"/>
</dbReference>
<dbReference type="SUPFAM" id="SSF47576">
    <property type="entry name" value="Calponin-homology domain, CH-domain"/>
    <property type="match status" value="2"/>
</dbReference>
<dbReference type="PROSITE" id="PS50021">
    <property type="entry name" value="CH"/>
    <property type="match status" value="8"/>
</dbReference>
<feature type="domain" description="Calponin-homology (CH)" evidence="3">
    <location>
        <begin position="268"/>
        <end position="382"/>
    </location>
</feature>
<dbReference type="GO" id="GO:0051017">
    <property type="term" value="P:actin filament bundle assembly"/>
    <property type="evidence" value="ECO:0007669"/>
    <property type="project" value="InterPro"/>
</dbReference>
<dbReference type="InterPro" id="IPR001715">
    <property type="entry name" value="CH_dom"/>
</dbReference>
<dbReference type="PROSITE" id="PS00019">
    <property type="entry name" value="ACTININ_1"/>
    <property type="match status" value="3"/>
</dbReference>
<dbReference type="GO" id="GO:0051015">
    <property type="term" value="F:actin filament binding"/>
    <property type="evidence" value="ECO:0007669"/>
    <property type="project" value="InterPro"/>
</dbReference>
<feature type="domain" description="Calponin-homology (CH)" evidence="3">
    <location>
        <begin position="519"/>
        <end position="621"/>
    </location>
</feature>
<dbReference type="GO" id="GO:0005884">
    <property type="term" value="C:actin filament"/>
    <property type="evidence" value="ECO:0007669"/>
    <property type="project" value="TreeGrafter"/>
</dbReference>
<evidence type="ECO:0000313" key="5">
    <source>
        <dbReference type="Proteomes" id="UP000282613"/>
    </source>
</evidence>
<feature type="domain" description="Calponin-homology (CH)" evidence="3">
    <location>
        <begin position="895"/>
        <end position="1010"/>
    </location>
</feature>
<name>A0A0R3VST6_TAEAS</name>
<keyword evidence="5" id="KW-1185">Reference proteome</keyword>
<dbReference type="GO" id="GO:0051639">
    <property type="term" value="P:actin filament network formation"/>
    <property type="evidence" value="ECO:0007669"/>
    <property type="project" value="TreeGrafter"/>
</dbReference>
<protein>
    <submittedName>
        <fullName evidence="6">Fimbrin</fullName>
    </submittedName>
</protein>
<accession>A0A0R3VST6</accession>
<dbReference type="OrthoDB" id="431378at2759"/>
<dbReference type="CDD" id="cd21298">
    <property type="entry name" value="CH_PLS_rpt3"/>
    <property type="match status" value="1"/>
</dbReference>
<gene>
    <name evidence="4" type="ORF">TASK_LOCUS250</name>
</gene>
<feature type="domain" description="Calponin-homology (CH)" evidence="3">
    <location>
        <begin position="1144"/>
        <end position="1246"/>
    </location>
</feature>
<dbReference type="STRING" id="60517.A0A0R3VST6"/>
<dbReference type="WBParaSite" id="TASK_0000024901-mRNA-1">
    <property type="protein sequence ID" value="TASK_0000024901-mRNA-1"/>
    <property type="gene ID" value="TASK_0000024901"/>
</dbReference>
<evidence type="ECO:0000313" key="6">
    <source>
        <dbReference type="WBParaSite" id="TASK_0000024901-mRNA-1"/>
    </source>
</evidence>
<keyword evidence="1" id="KW-0677">Repeat</keyword>
<dbReference type="AlphaFoldDB" id="A0A0R3VST6"/>
<feature type="domain" description="Calponin-homology (CH)" evidence="3">
    <location>
        <begin position="1023"/>
        <end position="1131"/>
    </location>
</feature>
<evidence type="ECO:0000256" key="2">
    <source>
        <dbReference type="ARBA" id="ARBA00023203"/>
    </source>
</evidence>
<dbReference type="InterPro" id="IPR036872">
    <property type="entry name" value="CH_dom_sf"/>
</dbReference>
<evidence type="ECO:0000313" key="4">
    <source>
        <dbReference type="EMBL" id="VDK20529.1"/>
    </source>
</evidence>
<dbReference type="PANTHER" id="PTHR19961">
    <property type="entry name" value="FIMBRIN/PLASTIN"/>
    <property type="match status" value="1"/>
</dbReference>
<reference evidence="6" key="1">
    <citation type="submission" date="2017-02" db="UniProtKB">
        <authorList>
            <consortium name="WormBaseParasite"/>
        </authorList>
    </citation>
    <scope>IDENTIFICATION</scope>
</reference>
<reference evidence="4 5" key="2">
    <citation type="submission" date="2018-11" db="EMBL/GenBank/DDBJ databases">
        <authorList>
            <consortium name="Pathogen Informatics"/>
        </authorList>
    </citation>
    <scope>NUCLEOTIDE SEQUENCE [LARGE SCALE GENOMIC DNA]</scope>
</reference>
<dbReference type="InterPro" id="IPR039959">
    <property type="entry name" value="Fimbrin/Plastin"/>
</dbReference>
<dbReference type="GO" id="GO:0032432">
    <property type="term" value="C:actin filament bundle"/>
    <property type="evidence" value="ECO:0007669"/>
    <property type="project" value="TreeGrafter"/>
</dbReference>
<proteinExistence type="predicted"/>
<dbReference type="Proteomes" id="UP000282613">
    <property type="component" value="Unassembled WGS sequence"/>
</dbReference>
<evidence type="ECO:0000259" key="3">
    <source>
        <dbReference type="PROSITE" id="PS50021"/>
    </source>
</evidence>
<dbReference type="PROSITE" id="PS00020">
    <property type="entry name" value="ACTININ_2"/>
    <property type="match status" value="1"/>
</dbReference>
<evidence type="ECO:0000256" key="1">
    <source>
        <dbReference type="ARBA" id="ARBA00022737"/>
    </source>
</evidence>
<dbReference type="CDD" id="cd21301">
    <property type="entry name" value="CH_PLS_rpt4"/>
    <property type="match status" value="1"/>
</dbReference>
<feature type="domain" description="Calponin-homology (CH)" evidence="3">
    <location>
        <begin position="396"/>
        <end position="504"/>
    </location>
</feature>
<dbReference type="Pfam" id="PF00307">
    <property type="entry name" value="CH"/>
    <property type="match status" value="8"/>
</dbReference>
<dbReference type="GO" id="GO:0005737">
    <property type="term" value="C:cytoplasm"/>
    <property type="evidence" value="ECO:0007669"/>
    <property type="project" value="TreeGrafter"/>
</dbReference>
<dbReference type="SMART" id="SM00033">
    <property type="entry name" value="CH"/>
    <property type="match status" value="8"/>
</dbReference>
<feature type="domain" description="Calponin-homology (CH)" evidence="3">
    <location>
        <begin position="108"/>
        <end position="240"/>
    </location>
</feature>
<dbReference type="InterPro" id="IPR001589">
    <property type="entry name" value="Actinin_actin-bd_CS"/>
</dbReference>
<organism evidence="6">
    <name type="scientific">Taenia asiatica</name>
    <name type="common">Asian tapeworm</name>
    <dbReference type="NCBI Taxonomy" id="60517"/>
    <lineage>
        <taxon>Eukaryota</taxon>
        <taxon>Metazoa</taxon>
        <taxon>Spiralia</taxon>
        <taxon>Lophotrochozoa</taxon>
        <taxon>Platyhelminthes</taxon>
        <taxon>Cestoda</taxon>
        <taxon>Eucestoda</taxon>
        <taxon>Cyclophyllidea</taxon>
        <taxon>Taeniidae</taxon>
        <taxon>Taenia</taxon>
    </lineage>
</organism>
<sequence>MSFDEEQLNDLYAAFPDLRNNGAIASDDIRPALEKLGCPIAGHELREIQGGRARGGALCDIDELYEIYAKAKFLKIDSKKILKDAILKGIQEAKTYDTEVGGKHTVTRSEEKAFTNWINKHLQGDPDCEALGLIPIDPAVDGQLYERCKNGIILAKMINVAVPNTIDDRTLEKGESLKAIFKKFCKSNAFYLQRNENLTLVVNSAAAIGCCMVNIGPEDISGARRHLVCGLIWQLIRKAIVDTITLAQHSELAALLSPGETLEQLAALKPEELLMRWVNFHLSNANSVRRLTNFNTDLCDSEIYAILMEQITPLDLRSRLISSKVILEEPSLEKRAYMVMENAKLLDAGTLLIPEDIYTAKPGSHSDNLNLGFIATLFNMYPGLENPGDLNIQPETLEEKTYRNWMNSMGVSPIVSNLYSNLNDGLVLLQLIDIIRPGTVDWKQVTTNFDPKRELFQKQTNCVLVIQYSKVIGIKVVNISGEDIREGATKQILGLCFQFMRAYTHKLLKQASGGGSNAPIEDAEILTWVNDRLKEVGEPSISGFRDHALCNSRPIVAVLESISKKGASRNMLTDDNFANAVYALSSCRKAGARVYALPEHICTCNPKMIITIFACLIVLSYSLKPFAMCCSAECHELSEMIADLSETFPTLYRGWLPRSQVRAALERVGFTLSGGDFRRLVDEEFMRPGCDHICVDTLIEILKTLQVNQEKQQLVEKKRELRDRADLRVYETEVQENSTATAKHSVSPAEERAFIDWINRLLGPDLDLKHHLPIDHNVDGQLYERCRDGLLLCKLINAAVPDTIDERCINKTPTKPNIFKINENLTLAVNSAESIGCCVVNVGPEDIEQCARHLVLGLIWQIIRIGLLGMISIQHHSELIDLLEPDETVDNLRLLSPEELLLRWVNFHLEMAGNTHRMTNFTYDVTDSEIYATLLQQIAPEDKQSFLIPVTGIMAESNMYCRAEMVLENAEFLNAAAFISPDDIVNAAERGMARDKLHLAFVANLFNLYPGLKSKPPVDVPETLEEKTYRNWMNSMGVAPFVRDLSSDLRSGLIFLQLLDVLEPGTVAWNKIVRVFDPKRQIFQMQDNCAYVVEYANLLNVNVVNLSGEDLRNAERKLTLGLTFQLMRAYTMKMLSELHQCFGHLCERDILEWANEKLVSVGAPMLASFRDSTISNGVPVMNLINAIKPHSIDKSMVLKDKLANCRIAISTARKIGARVYALPEHLRDVNPKMVMTVFACLMALDIQLNGAP</sequence>